<evidence type="ECO:0000256" key="6">
    <source>
        <dbReference type="RuleBase" id="RU361192"/>
    </source>
</evidence>
<dbReference type="Gene3D" id="3.20.20.80">
    <property type="entry name" value="Glycosidases"/>
    <property type="match status" value="1"/>
</dbReference>
<accession>A0A4Q9KNP2</accession>
<dbReference type="InterPro" id="IPR011683">
    <property type="entry name" value="Glyco_hydro_53"/>
</dbReference>
<evidence type="ECO:0000313" key="9">
    <source>
        <dbReference type="Proteomes" id="UP000291933"/>
    </source>
</evidence>
<feature type="region of interest" description="Disordered" evidence="7">
    <location>
        <begin position="195"/>
        <end position="215"/>
    </location>
</feature>
<feature type="region of interest" description="Disordered" evidence="7">
    <location>
        <begin position="244"/>
        <end position="283"/>
    </location>
</feature>
<evidence type="ECO:0000256" key="7">
    <source>
        <dbReference type="SAM" id="MobiDB-lite"/>
    </source>
</evidence>
<evidence type="ECO:0000256" key="5">
    <source>
        <dbReference type="ARBA" id="ARBA00023295"/>
    </source>
</evidence>
<dbReference type="AlphaFoldDB" id="A0A4Q9KNP2"/>
<evidence type="ECO:0000256" key="1">
    <source>
        <dbReference type="ARBA" id="ARBA00001695"/>
    </source>
</evidence>
<dbReference type="Proteomes" id="UP000291933">
    <property type="component" value="Unassembled WGS sequence"/>
</dbReference>
<dbReference type="EC" id="3.2.1.89" evidence="3 6"/>
<dbReference type="GO" id="GO:0031218">
    <property type="term" value="F:arabinogalactan endo-1,4-beta-galactosidase activity"/>
    <property type="evidence" value="ECO:0007669"/>
    <property type="project" value="UniProtKB-EC"/>
</dbReference>
<keyword evidence="5 6" id="KW-0326">Glycosidase</keyword>
<evidence type="ECO:0000313" key="8">
    <source>
        <dbReference type="EMBL" id="TBT95925.1"/>
    </source>
</evidence>
<dbReference type="Pfam" id="PF07745">
    <property type="entry name" value="Glyco_hydro_53"/>
    <property type="match status" value="1"/>
</dbReference>
<sequence>MRMRIRVWVNPPTGYTNLERALAVGRRAKAAGMKIMLDPHYSDFWADPGHQSPPPGGRRRSPRCRTRAYTRDLVAAFAAQGTPVDIIQIGNEITYGFLVPVGAIYRGPTGLNWPDFTSLVNAGVVGAKQGAGTRGIQIMIHIHPGDSASWTRWWFDNFVQYCVPFDIIGVSYYPFMTGGLSSLLYNVRSNRLRGVPRRGRSANRPGRDHAASWPHLPAVDVGTDDPLCGVQPLAAEQSAGFIHGRDSEGAVRTPSVKAQPDQREVGSHRDQLDREHPRDQRVR</sequence>
<comment type="similarity">
    <text evidence="2 6">Belongs to the glycosyl hydrolase 53 family.</text>
</comment>
<reference evidence="8 9" key="1">
    <citation type="submission" date="2019-01" db="EMBL/GenBank/DDBJ databases">
        <title>Lactibacter flavus gen. nov., sp. nov., a novel bacterium of the family Propionibacteriaceae isolated from raw milk and dairy products.</title>
        <authorList>
            <person name="Huptas C."/>
            <person name="Wenning M."/>
            <person name="Breitenwieser F."/>
            <person name="Doll E."/>
            <person name="Von Neubeck M."/>
            <person name="Busse H.-J."/>
            <person name="Scherer S."/>
        </authorList>
    </citation>
    <scope>NUCLEOTIDE SEQUENCE [LARGE SCALE GENOMIC DNA]</scope>
    <source>
        <strain evidence="8 9">DSM 22130</strain>
    </source>
</reference>
<gene>
    <name evidence="8" type="ORF">ET996_02835</name>
</gene>
<keyword evidence="9" id="KW-1185">Reference proteome</keyword>
<dbReference type="InterPro" id="IPR017853">
    <property type="entry name" value="GH"/>
</dbReference>
<feature type="compositionally biased region" description="Basic and acidic residues" evidence="7">
    <location>
        <begin position="260"/>
        <end position="283"/>
    </location>
</feature>
<evidence type="ECO:0000256" key="2">
    <source>
        <dbReference type="ARBA" id="ARBA00010687"/>
    </source>
</evidence>
<proteinExistence type="inferred from homology"/>
<keyword evidence="4 6" id="KW-0378">Hydrolase</keyword>
<comment type="catalytic activity">
    <reaction evidence="1 6">
        <text>The enzyme specifically hydrolyzes (1-&gt;4)-beta-D-galactosidic linkages in type I arabinogalactans.</text>
        <dbReference type="EC" id="3.2.1.89"/>
    </reaction>
</comment>
<name>A0A4Q9KNP2_PROTD</name>
<dbReference type="GO" id="GO:0015926">
    <property type="term" value="F:glucosidase activity"/>
    <property type="evidence" value="ECO:0007669"/>
    <property type="project" value="InterPro"/>
</dbReference>
<dbReference type="EMBL" id="SDMR01000002">
    <property type="protein sequence ID" value="TBT95925.1"/>
    <property type="molecule type" value="Genomic_DNA"/>
</dbReference>
<evidence type="ECO:0000256" key="3">
    <source>
        <dbReference type="ARBA" id="ARBA00012556"/>
    </source>
</evidence>
<comment type="caution">
    <text evidence="8">The sequence shown here is derived from an EMBL/GenBank/DDBJ whole genome shotgun (WGS) entry which is preliminary data.</text>
</comment>
<organism evidence="8 9">
    <name type="scientific">Propioniciclava tarda</name>
    <dbReference type="NCBI Taxonomy" id="433330"/>
    <lineage>
        <taxon>Bacteria</taxon>
        <taxon>Bacillati</taxon>
        <taxon>Actinomycetota</taxon>
        <taxon>Actinomycetes</taxon>
        <taxon>Propionibacteriales</taxon>
        <taxon>Propionibacteriaceae</taxon>
        <taxon>Propioniciclava</taxon>
    </lineage>
</organism>
<dbReference type="PANTHER" id="PTHR34983">
    <property type="entry name" value="ARABINOGALACTAN ENDO-BETA-1,4-GALACTANASE A"/>
    <property type="match status" value="1"/>
</dbReference>
<dbReference type="PANTHER" id="PTHR34983:SF1">
    <property type="entry name" value="ARABINOGALACTAN ENDO-BETA-1,4-GALACTANASE A"/>
    <property type="match status" value="1"/>
</dbReference>
<dbReference type="GO" id="GO:0045490">
    <property type="term" value="P:pectin catabolic process"/>
    <property type="evidence" value="ECO:0007669"/>
    <property type="project" value="TreeGrafter"/>
</dbReference>
<evidence type="ECO:0000256" key="4">
    <source>
        <dbReference type="ARBA" id="ARBA00022801"/>
    </source>
</evidence>
<dbReference type="SUPFAM" id="SSF51445">
    <property type="entry name" value="(Trans)glycosidases"/>
    <property type="match status" value="1"/>
</dbReference>
<protein>
    <recommendedName>
        <fullName evidence="3 6">Arabinogalactan endo-beta-1,4-galactanase</fullName>
        <ecNumber evidence="3 6">3.2.1.89</ecNumber>
    </recommendedName>
</protein>
<dbReference type="OrthoDB" id="3981930at2"/>